<dbReference type="GO" id="GO:0140673">
    <property type="term" value="P:transcription elongation-coupled chromatin remodeling"/>
    <property type="evidence" value="ECO:0007669"/>
    <property type="project" value="InterPro"/>
</dbReference>
<name>A0A061HWX5_CRIGR</name>
<dbReference type="GO" id="GO:0034243">
    <property type="term" value="P:regulation of transcription elongation by RNA polymerase II"/>
    <property type="evidence" value="ECO:0007669"/>
    <property type="project" value="UniProtKB-ARBA"/>
</dbReference>
<keyword evidence="13" id="KW-1133">Transmembrane helix</keyword>
<keyword evidence="6" id="KW-0862">Zinc</keyword>
<dbReference type="InterPro" id="IPR038510">
    <property type="entry name" value="Spt4_sf"/>
</dbReference>
<evidence type="ECO:0000256" key="1">
    <source>
        <dbReference type="ARBA" id="ARBA00004123"/>
    </source>
</evidence>
<evidence type="ECO:0000256" key="11">
    <source>
        <dbReference type="ARBA" id="ARBA00058721"/>
    </source>
</evidence>
<dbReference type="CDD" id="cd07973">
    <property type="entry name" value="Spt4"/>
    <property type="match status" value="1"/>
</dbReference>
<dbReference type="Gene3D" id="3.50.30.30">
    <property type="match status" value="1"/>
</dbReference>
<evidence type="ECO:0000313" key="16">
    <source>
        <dbReference type="Proteomes" id="UP000030759"/>
    </source>
</evidence>
<dbReference type="InterPro" id="IPR040700">
    <property type="entry name" value="ZNRF-3_ecto"/>
</dbReference>
<comment type="function">
    <text evidence="11">Component of the DRB sensitivity-inducing factor complex (DSIF complex), which regulates mRNA processing and transcription elongation by RNA polymerase II. DSIF positively regulates mRNA capping by stimulating the mRNA guanylyltransferase activity of RNGTT/CAP1A. DSIF also acts cooperatively with the negative elongation factor complex (NELF complex) to enhance transcriptional pausing at sites proximal to the promoter. Transcriptional pausing may facilitate the assembly of an elongation competent RNA polymerase II complex. DSIF and NELF promote pausing by inhibition of the transcription elongation factor TFIIS/S-II. TFIIS/S-II binds to RNA polymerase II at transcription pause sites and stimulates the weak intrinsic nuclease activity of the enzyme. Cleavage of blocked transcripts by RNA polymerase II promotes the resumption of transcription from the new 3' terminus and may allow repeated attempts at transcription through natural pause sites.</text>
</comment>
<evidence type="ECO:0000256" key="10">
    <source>
        <dbReference type="ARBA" id="ARBA00023242"/>
    </source>
</evidence>
<dbReference type="GO" id="GO:0032044">
    <property type="term" value="C:DSIF complex"/>
    <property type="evidence" value="ECO:0007669"/>
    <property type="project" value="TreeGrafter"/>
</dbReference>
<feature type="transmembrane region" description="Helical" evidence="13">
    <location>
        <begin position="72"/>
        <end position="91"/>
    </location>
</feature>
<evidence type="ECO:0000256" key="7">
    <source>
        <dbReference type="ARBA" id="ARBA00023015"/>
    </source>
</evidence>
<evidence type="ECO:0000259" key="14">
    <source>
        <dbReference type="SMART" id="SM01389"/>
    </source>
</evidence>
<protein>
    <submittedName>
        <fullName evidence="15">RING finger protein 43</fullName>
    </submittedName>
</protein>
<dbReference type="Pfam" id="PF18212">
    <property type="entry name" value="ZNRF_3_ecto"/>
    <property type="match status" value="1"/>
</dbReference>
<evidence type="ECO:0000256" key="13">
    <source>
        <dbReference type="SAM" id="Phobius"/>
    </source>
</evidence>
<proteinExistence type="inferred from homology"/>
<keyword evidence="9" id="KW-0804">Transcription</keyword>
<dbReference type="UniPathway" id="UPA00143"/>
<comment type="similarity">
    <text evidence="2">Belongs to the SPT4 family.</text>
</comment>
<evidence type="ECO:0000256" key="12">
    <source>
        <dbReference type="ARBA" id="ARBA00064660"/>
    </source>
</evidence>
<dbReference type="AlphaFoldDB" id="A0A061HWX5"/>
<dbReference type="FunFam" id="3.30.40.210:FF:000006">
    <property type="entry name" value="Transcription elongation factor SPT4"/>
    <property type="match status" value="1"/>
</dbReference>
<dbReference type="GO" id="GO:0008270">
    <property type="term" value="F:zinc ion binding"/>
    <property type="evidence" value="ECO:0007669"/>
    <property type="project" value="UniProtKB-KW"/>
</dbReference>
<dbReference type="GO" id="GO:0016567">
    <property type="term" value="P:protein ubiquitination"/>
    <property type="evidence" value="ECO:0007669"/>
    <property type="project" value="UniProtKB-UniPathway"/>
</dbReference>
<keyword evidence="13" id="KW-0812">Transmembrane</keyword>
<dbReference type="Pfam" id="PF06093">
    <property type="entry name" value="Spt4"/>
    <property type="match status" value="1"/>
</dbReference>
<evidence type="ECO:0000256" key="2">
    <source>
        <dbReference type="ARBA" id="ARBA00010464"/>
    </source>
</evidence>
<evidence type="ECO:0000256" key="9">
    <source>
        <dbReference type="ARBA" id="ARBA00023163"/>
    </source>
</evidence>
<keyword evidence="8" id="KW-0010">Activator</keyword>
<comment type="subunit">
    <text evidence="12">Interacts with SUPT5H to form DSIF. DSIF interacts with the positive transcription elongation factor b complex (P-TEFb complex), which is composed of CDK9 and cyclin-T (CCNT1 or CCNT2). DSIF interacts with RNA polymerase II, and this interaction is reduced by phosphorylation of the C-terminal domain (CTD) of POLR2A by P-TEFb. DSIF also interacts with the NELF complex, which is composed of WHSC2/NELFA, COBRA1/NELFB, TH1L/NELFD and RDBP/NELFE, and this interaction occurs following prior binding of DSIF to RNA polymerase II. DSIF also interacts with HRMT1L2/PRMT1, HTATSF1/TATSF1, RNGTT/CAP1A, SKB1/PRMT5, SUPT6H, and can interact with PIN1.</text>
</comment>
<sequence>MAGERGASAVLFDITEDRSAAEQLQQPLGLTWPVVLIWGNDAEKLMEFVYKNRKAHVRIELKEPPAWPDYDVWILLTVVGTIFVIILASVLRIRCRPHHSRPTIDQFEYDGCDNCEAYLQMKGNREMVYDCTSSSFDGIIAMMSPEDSWVSKWQRVSNFKPGVYAVSVTGRLPQGIVRELKSRGVAYKSRDTAIKT</sequence>
<dbReference type="SUPFAM" id="SSF63393">
    <property type="entry name" value="RNA polymerase subunits"/>
    <property type="match status" value="1"/>
</dbReference>
<evidence type="ECO:0000313" key="15">
    <source>
        <dbReference type="EMBL" id="ERE68012.1"/>
    </source>
</evidence>
<dbReference type="GO" id="GO:0032785">
    <property type="term" value="P:negative regulation of DNA-templated transcription, elongation"/>
    <property type="evidence" value="ECO:0007669"/>
    <property type="project" value="UniProtKB-ARBA"/>
</dbReference>
<reference evidence="16" key="1">
    <citation type="journal article" date="2013" name="Nat. Biotechnol.">
        <title>Chinese hamster genome sequenced from sorted chromosomes.</title>
        <authorList>
            <person name="Brinkrolf K."/>
            <person name="Rupp O."/>
            <person name="Laux H."/>
            <person name="Kollin F."/>
            <person name="Ernst W."/>
            <person name="Linke B."/>
            <person name="Kofler R."/>
            <person name="Romand S."/>
            <person name="Hesse F."/>
            <person name="Budach W.E."/>
            <person name="Galosy S."/>
            <person name="Muller D."/>
            <person name="Noll T."/>
            <person name="Wienberg J."/>
            <person name="Jostock T."/>
            <person name="Leonard M."/>
            <person name="Grillari J."/>
            <person name="Tauch A."/>
            <person name="Goesmann A."/>
            <person name="Helk B."/>
            <person name="Mott J.E."/>
            <person name="Puhler A."/>
            <person name="Borth N."/>
        </authorList>
    </citation>
    <scope>NUCLEOTIDE SEQUENCE [LARGE SCALE GENOMIC DNA]</scope>
    <source>
        <strain evidence="16">17A/GY</strain>
    </source>
</reference>
<feature type="domain" description="Spt4/RpoE2 zinc finger" evidence="14">
    <location>
        <begin position="103"/>
        <end position="169"/>
    </location>
</feature>
<dbReference type="PANTHER" id="PTHR12882:SF1">
    <property type="entry name" value="TRANSCRIPTION ELONGATION FACTOR SPT4"/>
    <property type="match status" value="1"/>
</dbReference>
<keyword evidence="3" id="KW-0678">Repressor</keyword>
<keyword evidence="7" id="KW-0805">Transcription regulation</keyword>
<evidence type="ECO:0000256" key="8">
    <source>
        <dbReference type="ARBA" id="ARBA00023159"/>
    </source>
</evidence>
<dbReference type="PANTHER" id="PTHR12882">
    <property type="entry name" value="SUPPRESSOR OF TY 4"/>
    <property type="match status" value="1"/>
</dbReference>
<organism evidence="15 16">
    <name type="scientific">Cricetulus griseus</name>
    <name type="common">Chinese hamster</name>
    <name type="synonym">Cricetulus barabensis griseus</name>
    <dbReference type="NCBI Taxonomy" id="10029"/>
    <lineage>
        <taxon>Eukaryota</taxon>
        <taxon>Metazoa</taxon>
        <taxon>Chordata</taxon>
        <taxon>Craniata</taxon>
        <taxon>Vertebrata</taxon>
        <taxon>Euteleostomi</taxon>
        <taxon>Mammalia</taxon>
        <taxon>Eutheria</taxon>
        <taxon>Euarchontoglires</taxon>
        <taxon>Glires</taxon>
        <taxon>Rodentia</taxon>
        <taxon>Myomorpha</taxon>
        <taxon>Muroidea</taxon>
        <taxon>Cricetidae</taxon>
        <taxon>Cricetinae</taxon>
        <taxon>Cricetulus</taxon>
    </lineage>
</organism>
<dbReference type="Proteomes" id="UP000030759">
    <property type="component" value="Unassembled WGS sequence"/>
</dbReference>
<dbReference type="GO" id="GO:0000993">
    <property type="term" value="F:RNA polymerase II complex binding"/>
    <property type="evidence" value="ECO:0007669"/>
    <property type="project" value="TreeGrafter"/>
</dbReference>
<keyword evidence="4" id="KW-0479">Metal-binding</keyword>
<dbReference type="Gene3D" id="3.30.40.210">
    <property type="match status" value="1"/>
</dbReference>
<comment type="subcellular location">
    <subcellularLocation>
        <location evidence="1">Nucleus</location>
    </subcellularLocation>
</comment>
<dbReference type="InterPro" id="IPR029040">
    <property type="entry name" value="RPABC4/Spt4"/>
</dbReference>
<keyword evidence="5" id="KW-0863">Zinc-finger</keyword>
<evidence type="ECO:0000256" key="5">
    <source>
        <dbReference type="ARBA" id="ARBA00022771"/>
    </source>
</evidence>
<evidence type="ECO:0000256" key="4">
    <source>
        <dbReference type="ARBA" id="ARBA00022723"/>
    </source>
</evidence>
<gene>
    <name evidence="15" type="ORF">H671_7g18242</name>
</gene>
<evidence type="ECO:0000256" key="3">
    <source>
        <dbReference type="ARBA" id="ARBA00022491"/>
    </source>
</evidence>
<dbReference type="FunFam" id="3.50.30.30:FF:000023">
    <property type="entry name" value="E3 ubiquitin-protein ligase RNF43 isoform X2"/>
    <property type="match status" value="1"/>
</dbReference>
<dbReference type="EMBL" id="KE682070">
    <property type="protein sequence ID" value="ERE68012.1"/>
    <property type="molecule type" value="Genomic_DNA"/>
</dbReference>
<keyword evidence="13" id="KW-0472">Membrane</keyword>
<accession>A0A061HWX5</accession>
<keyword evidence="10" id="KW-0539">Nucleus</keyword>
<dbReference type="InterPro" id="IPR022800">
    <property type="entry name" value="Spt4/RpoE2_Znf"/>
</dbReference>
<dbReference type="InterPro" id="IPR009287">
    <property type="entry name" value="Spt4"/>
</dbReference>
<dbReference type="SMART" id="SM01389">
    <property type="entry name" value="Spt4"/>
    <property type="match status" value="1"/>
</dbReference>
<evidence type="ECO:0000256" key="6">
    <source>
        <dbReference type="ARBA" id="ARBA00022833"/>
    </source>
</evidence>